<dbReference type="AlphaFoldDB" id="E6X2W3"/>
<proteinExistence type="predicted"/>
<dbReference type="RefSeq" id="WP_013554931.1">
    <property type="nucleotide sequence ID" value="NC_014935.1"/>
</dbReference>
<dbReference type="EMBL" id="CP002452">
    <property type="protein sequence ID" value="ADV47246.1"/>
    <property type="molecule type" value="Genomic_DNA"/>
</dbReference>
<evidence type="ECO:0000259" key="1">
    <source>
        <dbReference type="Pfam" id="PF13360"/>
    </source>
</evidence>
<reference evidence="2 3" key="1">
    <citation type="journal article" date="2011" name="Stand. Genomic Sci.">
        <title>Complete genome sequence of Nitratifractor salsuginis type strain (E9I37-1).</title>
        <authorList>
            <person name="Anderson I."/>
            <person name="Sikorski J."/>
            <person name="Zeytun A."/>
            <person name="Nolan M."/>
            <person name="Lapidus A."/>
            <person name="Lucas S."/>
            <person name="Hammon N."/>
            <person name="Deshpande S."/>
            <person name="Cheng J.F."/>
            <person name="Tapia R."/>
            <person name="Han C."/>
            <person name="Goodwin L."/>
            <person name="Pitluck S."/>
            <person name="Liolios K."/>
            <person name="Pagani I."/>
            <person name="Ivanova N."/>
            <person name="Huntemann M."/>
            <person name="Mavromatis K."/>
            <person name="Ovchinikova G."/>
            <person name="Pati A."/>
            <person name="Chen A."/>
            <person name="Palaniappan K."/>
            <person name="Land M."/>
            <person name="Hauser L."/>
            <person name="Brambilla E.M."/>
            <person name="Ngatchou-Djao O.D."/>
            <person name="Rohde M."/>
            <person name="Tindall B.J."/>
            <person name="Goker M."/>
            <person name="Detter J.C."/>
            <person name="Woyke T."/>
            <person name="Bristow J."/>
            <person name="Eisen J.A."/>
            <person name="Markowitz V."/>
            <person name="Hugenholtz P."/>
            <person name="Klenk H.P."/>
            <person name="Kyrpides N.C."/>
        </authorList>
    </citation>
    <scope>NUCLEOTIDE SEQUENCE [LARGE SCALE GENOMIC DNA]</scope>
    <source>
        <strain evidence="3">DSM 16511 / JCM 12458 / E9I37-1</strain>
    </source>
</reference>
<dbReference type="STRING" id="749222.Nitsa_2004"/>
<dbReference type="Pfam" id="PF13360">
    <property type="entry name" value="PQQ_2"/>
    <property type="match status" value="1"/>
</dbReference>
<dbReference type="Gene3D" id="2.130.10.10">
    <property type="entry name" value="YVTN repeat-like/Quinoprotein amine dehydrogenase"/>
    <property type="match status" value="1"/>
</dbReference>
<gene>
    <name evidence="2" type="ordered locus">Nitsa_2004</name>
</gene>
<dbReference type="Gene3D" id="2.40.10.480">
    <property type="match status" value="1"/>
</dbReference>
<dbReference type="InterPro" id="IPR011047">
    <property type="entry name" value="Quinoprotein_ADH-like_sf"/>
</dbReference>
<dbReference type="SUPFAM" id="SSF50998">
    <property type="entry name" value="Quinoprotein alcohol dehydrogenase-like"/>
    <property type="match status" value="1"/>
</dbReference>
<dbReference type="InterPro" id="IPR015943">
    <property type="entry name" value="WD40/YVTN_repeat-like_dom_sf"/>
</dbReference>
<accession>E6X2W3</accession>
<dbReference type="Proteomes" id="UP000008633">
    <property type="component" value="Chromosome"/>
</dbReference>
<reference evidence="3" key="2">
    <citation type="submission" date="2011-01" db="EMBL/GenBank/DDBJ databases">
        <title>The complete genome of Nitratifractor salsuginis DSM 16511.</title>
        <authorList>
            <consortium name="US DOE Joint Genome Institute (JGI-PGF)"/>
            <person name="Lucas S."/>
            <person name="Copeland A."/>
            <person name="Lapidus A."/>
            <person name="Bruce D."/>
            <person name="Goodwin L."/>
            <person name="Pitluck S."/>
            <person name="Kyrpides N."/>
            <person name="Mavromatis K."/>
            <person name="Ivanova N."/>
            <person name="Mikhailova N."/>
            <person name="Zeytun A."/>
            <person name="Detter J.C."/>
            <person name="Tapia R."/>
            <person name="Han C."/>
            <person name="Land M."/>
            <person name="Hauser L."/>
            <person name="Markowitz V."/>
            <person name="Cheng J.-F."/>
            <person name="Hugenholtz P."/>
            <person name="Woyke T."/>
            <person name="Wu D."/>
            <person name="Tindall B."/>
            <person name="Schuetze A."/>
            <person name="Brambilla E."/>
            <person name="Klenk H.-P."/>
            <person name="Eisen J.A."/>
        </authorList>
    </citation>
    <scope>NUCLEOTIDE SEQUENCE [LARGE SCALE GENOMIC DNA]</scope>
    <source>
        <strain evidence="3">DSM 16511 / JCM 12458 / E9I37-1</strain>
    </source>
</reference>
<dbReference type="InterPro" id="IPR002372">
    <property type="entry name" value="PQQ_rpt_dom"/>
</dbReference>
<dbReference type="PROSITE" id="PS51257">
    <property type="entry name" value="PROKAR_LIPOPROTEIN"/>
    <property type="match status" value="1"/>
</dbReference>
<keyword evidence="3" id="KW-1185">Reference proteome</keyword>
<feature type="domain" description="Pyrrolo-quinoline quinone repeat" evidence="1">
    <location>
        <begin position="77"/>
        <end position="208"/>
    </location>
</feature>
<dbReference type="OrthoDB" id="5328932at2"/>
<name>E6X2W3_NITSE</name>
<dbReference type="HOGENOM" id="CLU_029340_0_0_7"/>
<evidence type="ECO:0000313" key="3">
    <source>
        <dbReference type="Proteomes" id="UP000008633"/>
    </source>
</evidence>
<organism evidence="2 3">
    <name type="scientific">Nitratifractor salsuginis (strain DSM 16511 / JCM 12458 / E9I37-1)</name>
    <dbReference type="NCBI Taxonomy" id="749222"/>
    <lineage>
        <taxon>Bacteria</taxon>
        <taxon>Pseudomonadati</taxon>
        <taxon>Campylobacterota</taxon>
        <taxon>Epsilonproteobacteria</taxon>
        <taxon>Campylobacterales</taxon>
        <taxon>Sulfurovaceae</taxon>
        <taxon>Nitratifractor</taxon>
    </lineage>
</organism>
<evidence type="ECO:0000313" key="2">
    <source>
        <dbReference type="EMBL" id="ADV47246.1"/>
    </source>
</evidence>
<sequence length="342" mass="36307">MKSSLILSGALAGALLLGGCGSSFFNSRKSFEPEQTLSASSAITPFDKEAVDVRRDGVTFEDGSFLTRSGLSSIRLPKGFRFVTRSGNKVLAADDTGAFKVIDARSGKVIHSGKLNYPLVSAAIRGNRIFYVSQDNRFGVYSLSAKKSLISAKVGRAFAVDTRIANPISLGNMLVVPTLDGKLLILNPANPRQAGGIAIGSSSNLNNVIFLTKLGNRIIAATPGKLISAAPGSNHKYEAPVADVTVSGHTIYLLTVDGRVIKLSPTLKVLAQSKFPYAQFATIAVVGGKVYALDRSGALIVMDPSLKKSRIYDVGSVDDYAFVAGHKLYKDDEVIDLSKLGY</sequence>
<dbReference type="eggNOG" id="ENOG50316V3">
    <property type="taxonomic scope" value="Bacteria"/>
</dbReference>
<dbReference type="KEGG" id="nsa:Nitsa_2004"/>
<protein>
    <recommendedName>
        <fullName evidence="1">Pyrrolo-quinoline quinone repeat domain-containing protein</fullName>
    </recommendedName>
</protein>